<accession>A0A2H1VKL1</accession>
<organism evidence="1">
    <name type="scientific">Spodoptera frugiperda</name>
    <name type="common">Fall armyworm</name>
    <dbReference type="NCBI Taxonomy" id="7108"/>
    <lineage>
        <taxon>Eukaryota</taxon>
        <taxon>Metazoa</taxon>
        <taxon>Ecdysozoa</taxon>
        <taxon>Arthropoda</taxon>
        <taxon>Hexapoda</taxon>
        <taxon>Insecta</taxon>
        <taxon>Pterygota</taxon>
        <taxon>Neoptera</taxon>
        <taxon>Endopterygota</taxon>
        <taxon>Lepidoptera</taxon>
        <taxon>Glossata</taxon>
        <taxon>Ditrysia</taxon>
        <taxon>Noctuoidea</taxon>
        <taxon>Noctuidae</taxon>
        <taxon>Amphipyrinae</taxon>
        <taxon>Spodoptera</taxon>
    </lineage>
</organism>
<dbReference type="EMBL" id="ODYU01002828">
    <property type="protein sequence ID" value="SOQ40794.1"/>
    <property type="molecule type" value="Genomic_DNA"/>
</dbReference>
<dbReference type="AlphaFoldDB" id="A0A2H1VKL1"/>
<proteinExistence type="predicted"/>
<evidence type="ECO:0000313" key="1">
    <source>
        <dbReference type="EMBL" id="SOQ40794.1"/>
    </source>
</evidence>
<protein>
    <submittedName>
        <fullName evidence="1">SFRICE_032064</fullName>
    </submittedName>
</protein>
<reference evidence="1" key="1">
    <citation type="submission" date="2016-07" db="EMBL/GenBank/DDBJ databases">
        <authorList>
            <person name="Bretaudeau A."/>
        </authorList>
    </citation>
    <scope>NUCLEOTIDE SEQUENCE</scope>
    <source>
        <strain evidence="1">Rice</strain>
        <tissue evidence="1">Whole body</tissue>
    </source>
</reference>
<sequence>MVRSGCQNFVDLTKSGSVRESNWLHIARQPIALPPCQPCNRIGLLVGSAASSHLRTLLTMKSPSSQLTLWIT</sequence>
<gene>
    <name evidence="1" type="ORF">SFRICE_032064</name>
</gene>
<name>A0A2H1VKL1_SPOFR</name>